<dbReference type="Proteomes" id="UP001597216">
    <property type="component" value="Unassembled WGS sequence"/>
</dbReference>
<dbReference type="InterPro" id="IPR011991">
    <property type="entry name" value="ArsR-like_HTH"/>
</dbReference>
<dbReference type="PANTHER" id="PTHR33164">
    <property type="entry name" value="TRANSCRIPTIONAL REGULATOR, MARR FAMILY"/>
    <property type="match status" value="1"/>
</dbReference>
<keyword evidence="4" id="KW-1185">Reference proteome</keyword>
<proteinExistence type="predicted"/>
<evidence type="ECO:0000313" key="3">
    <source>
        <dbReference type="EMBL" id="MFD1191847.1"/>
    </source>
</evidence>
<dbReference type="PANTHER" id="PTHR33164:SF5">
    <property type="entry name" value="ORGANIC HYDROPEROXIDE RESISTANCE TRANSCRIPTIONAL REGULATOR"/>
    <property type="match status" value="1"/>
</dbReference>
<dbReference type="PROSITE" id="PS50995">
    <property type="entry name" value="HTH_MARR_2"/>
    <property type="match status" value="1"/>
</dbReference>
<dbReference type="Gene3D" id="1.10.10.10">
    <property type="entry name" value="Winged helix-like DNA-binding domain superfamily/Winged helix DNA-binding domain"/>
    <property type="match status" value="1"/>
</dbReference>
<dbReference type="EMBL" id="JBHTLQ010000036">
    <property type="protein sequence ID" value="MFD1191847.1"/>
    <property type="molecule type" value="Genomic_DNA"/>
</dbReference>
<dbReference type="CDD" id="cd00090">
    <property type="entry name" value="HTH_ARSR"/>
    <property type="match status" value="1"/>
</dbReference>
<dbReference type="SMART" id="SM00347">
    <property type="entry name" value="HTH_MARR"/>
    <property type="match status" value="1"/>
</dbReference>
<dbReference type="InterPro" id="IPR000835">
    <property type="entry name" value="HTH_MarR-typ"/>
</dbReference>
<comment type="subcellular location">
    <subcellularLocation>
        <location evidence="1">Cytoplasm</location>
    </subcellularLocation>
</comment>
<accession>A0ABW3T772</accession>
<dbReference type="SUPFAM" id="SSF46785">
    <property type="entry name" value="Winged helix' DNA-binding domain"/>
    <property type="match status" value="1"/>
</dbReference>
<organism evidence="3 4">
    <name type="scientific">Phenylobacterium conjunctum</name>
    <dbReference type="NCBI Taxonomy" id="1298959"/>
    <lineage>
        <taxon>Bacteria</taxon>
        <taxon>Pseudomonadati</taxon>
        <taxon>Pseudomonadota</taxon>
        <taxon>Alphaproteobacteria</taxon>
        <taxon>Caulobacterales</taxon>
        <taxon>Caulobacteraceae</taxon>
        <taxon>Phenylobacterium</taxon>
    </lineage>
</organism>
<protein>
    <submittedName>
        <fullName evidence="3">MarR family winged helix-turn-helix transcriptional regulator</fullName>
    </submittedName>
</protein>
<comment type="caution">
    <text evidence="3">The sequence shown here is derived from an EMBL/GenBank/DDBJ whole genome shotgun (WGS) entry which is preliminary data.</text>
</comment>
<evidence type="ECO:0000313" key="4">
    <source>
        <dbReference type="Proteomes" id="UP001597216"/>
    </source>
</evidence>
<reference evidence="4" key="1">
    <citation type="journal article" date="2019" name="Int. J. Syst. Evol. Microbiol.">
        <title>The Global Catalogue of Microorganisms (GCM) 10K type strain sequencing project: providing services to taxonomists for standard genome sequencing and annotation.</title>
        <authorList>
            <consortium name="The Broad Institute Genomics Platform"/>
            <consortium name="The Broad Institute Genome Sequencing Center for Infectious Disease"/>
            <person name="Wu L."/>
            <person name="Ma J."/>
        </authorList>
    </citation>
    <scope>NUCLEOTIDE SEQUENCE [LARGE SCALE GENOMIC DNA]</scope>
    <source>
        <strain evidence="4">CCUG 55074</strain>
    </source>
</reference>
<dbReference type="InterPro" id="IPR039422">
    <property type="entry name" value="MarR/SlyA-like"/>
</dbReference>
<dbReference type="InterPro" id="IPR036390">
    <property type="entry name" value="WH_DNA-bd_sf"/>
</dbReference>
<name>A0ABW3T772_9CAUL</name>
<gene>
    <name evidence="3" type="ORF">ACFQ27_14750</name>
</gene>
<evidence type="ECO:0000256" key="1">
    <source>
        <dbReference type="ARBA" id="ARBA00004496"/>
    </source>
</evidence>
<evidence type="ECO:0000259" key="2">
    <source>
        <dbReference type="PROSITE" id="PS50995"/>
    </source>
</evidence>
<sequence length="166" mass="18230">MTRKTESQPAIDTSAIPKDVARQMLRLDNQLCFALYAATGLVTRAYRPLLEPLGLTYPQYLAMLVLWEQAPRTVSELGEALGLDSGTLTPLLKRLEQAGYVTRTRDPADERRVQVGLTEAGDTLRERALQVPAAMSCALPMPASELGELKATLQEFARRMRADGAA</sequence>
<dbReference type="InterPro" id="IPR036388">
    <property type="entry name" value="WH-like_DNA-bd_sf"/>
</dbReference>
<dbReference type="RefSeq" id="WP_374345247.1">
    <property type="nucleotide sequence ID" value="NZ_JBHTLQ010000036.1"/>
</dbReference>
<feature type="domain" description="HTH marR-type" evidence="2">
    <location>
        <begin position="28"/>
        <end position="162"/>
    </location>
</feature>
<dbReference type="PRINTS" id="PR00598">
    <property type="entry name" value="HTHMARR"/>
</dbReference>
<dbReference type="Pfam" id="PF01047">
    <property type="entry name" value="MarR"/>
    <property type="match status" value="1"/>
</dbReference>